<dbReference type="InterPro" id="IPR051257">
    <property type="entry name" value="Diverse_CBS-Domain"/>
</dbReference>
<dbReference type="Proteomes" id="UP000182347">
    <property type="component" value="Unassembled WGS sequence"/>
</dbReference>
<evidence type="ECO:0000256" key="2">
    <source>
        <dbReference type="PROSITE-ProRule" id="PRU00703"/>
    </source>
</evidence>
<evidence type="ECO:0000313" key="4">
    <source>
        <dbReference type="EMBL" id="SDL79236.1"/>
    </source>
</evidence>
<feature type="domain" description="CBS" evidence="3">
    <location>
        <begin position="18"/>
        <end position="78"/>
    </location>
</feature>
<dbReference type="AlphaFoldDB" id="A0A1G9MY41"/>
<protein>
    <submittedName>
        <fullName evidence="4">CBS domain-containing protein</fullName>
    </submittedName>
</protein>
<sequence length="158" mass="17517">MSSTKSKEITEMVVEDLMIPAEKVAHVQVGNPLEHALLVLVKSGYSAVPVLDASFKLQGTIGKTIILNDILGLERFEMEKLSDTTVREVMNTDIPCLSKEDDFLKALKAVIDYPFICVADSQGYFDGIVTRRAMLKQLNKNLHANKYSPVTEMVTGKN</sequence>
<dbReference type="STRING" id="482461.SAMN05216244_0775"/>
<dbReference type="OrthoDB" id="2375431at2"/>
<dbReference type="RefSeq" id="WP_074597524.1">
    <property type="nucleotide sequence ID" value="NZ_FNHF01000001.1"/>
</dbReference>
<evidence type="ECO:0000256" key="1">
    <source>
        <dbReference type="ARBA" id="ARBA00023122"/>
    </source>
</evidence>
<dbReference type="NCBIfam" id="NF041630">
    <property type="entry name" value="CBS_CbpB"/>
    <property type="match status" value="1"/>
</dbReference>
<dbReference type="PROSITE" id="PS51371">
    <property type="entry name" value="CBS"/>
    <property type="match status" value="1"/>
</dbReference>
<dbReference type="InterPro" id="IPR046342">
    <property type="entry name" value="CBS_dom_sf"/>
</dbReference>
<reference evidence="5" key="1">
    <citation type="submission" date="2016-10" db="EMBL/GenBank/DDBJ databases">
        <authorList>
            <person name="Varghese N."/>
            <person name="Submissions S."/>
        </authorList>
    </citation>
    <scope>NUCLEOTIDE SEQUENCE [LARGE SCALE GENOMIC DNA]</scope>
    <source>
        <strain evidence="5">CGMCC 1.6199</strain>
    </source>
</reference>
<evidence type="ECO:0000313" key="5">
    <source>
        <dbReference type="Proteomes" id="UP000182347"/>
    </source>
</evidence>
<evidence type="ECO:0000259" key="3">
    <source>
        <dbReference type="PROSITE" id="PS51371"/>
    </source>
</evidence>
<dbReference type="PANTHER" id="PTHR43080:SF30">
    <property type="entry name" value="CYCLIC DI-AMP RECEPTOR B"/>
    <property type="match status" value="1"/>
</dbReference>
<dbReference type="Gene3D" id="3.10.580.10">
    <property type="entry name" value="CBS-domain"/>
    <property type="match status" value="1"/>
</dbReference>
<dbReference type="PANTHER" id="PTHR43080">
    <property type="entry name" value="CBS DOMAIN-CONTAINING PROTEIN CBSX3, MITOCHONDRIAL"/>
    <property type="match status" value="1"/>
</dbReference>
<dbReference type="InterPro" id="IPR048125">
    <property type="entry name" value="CBS_CbpB"/>
</dbReference>
<keyword evidence="5" id="KW-1185">Reference proteome</keyword>
<dbReference type="EMBL" id="FNHF01000001">
    <property type="protein sequence ID" value="SDL79236.1"/>
    <property type="molecule type" value="Genomic_DNA"/>
</dbReference>
<dbReference type="SUPFAM" id="SSF54631">
    <property type="entry name" value="CBS-domain pair"/>
    <property type="match status" value="1"/>
</dbReference>
<proteinExistence type="predicted"/>
<dbReference type="CDD" id="cd04643">
    <property type="entry name" value="CBS_pair_bac"/>
    <property type="match status" value="1"/>
</dbReference>
<name>A0A1G9MY41_9BACI</name>
<organism evidence="4 5">
    <name type="scientific">Sediminibacillus halophilus</name>
    <dbReference type="NCBI Taxonomy" id="482461"/>
    <lineage>
        <taxon>Bacteria</taxon>
        <taxon>Bacillati</taxon>
        <taxon>Bacillota</taxon>
        <taxon>Bacilli</taxon>
        <taxon>Bacillales</taxon>
        <taxon>Bacillaceae</taxon>
        <taxon>Sediminibacillus</taxon>
    </lineage>
</organism>
<dbReference type="InterPro" id="IPR000644">
    <property type="entry name" value="CBS_dom"/>
</dbReference>
<dbReference type="Pfam" id="PF00571">
    <property type="entry name" value="CBS"/>
    <property type="match status" value="2"/>
</dbReference>
<keyword evidence="1 2" id="KW-0129">CBS domain</keyword>
<gene>
    <name evidence="4" type="ORF">SAMN05216244_0775</name>
</gene>
<accession>A0A1G9MY41</accession>